<dbReference type="PROSITE" id="PS00583">
    <property type="entry name" value="PFKB_KINASES_1"/>
    <property type="match status" value="1"/>
</dbReference>
<feature type="domain" description="Carbohydrate kinase PfkB" evidence="7">
    <location>
        <begin position="6"/>
        <end position="284"/>
    </location>
</feature>
<comment type="similarity">
    <text evidence="1 6">Belongs to the carbohydrate kinase PfkB family.</text>
</comment>
<evidence type="ECO:0000256" key="6">
    <source>
        <dbReference type="RuleBase" id="RU003704"/>
    </source>
</evidence>
<evidence type="ECO:0000256" key="5">
    <source>
        <dbReference type="ARBA" id="ARBA00022840"/>
    </source>
</evidence>
<dbReference type="PANTHER" id="PTHR46566">
    <property type="entry name" value="1-PHOSPHOFRUCTOKINASE-RELATED"/>
    <property type="match status" value="1"/>
</dbReference>
<gene>
    <name evidence="8" type="primary">fruK</name>
    <name evidence="8" type="ORF">AArcS_0060</name>
</gene>
<sequence>MILTVTLNPAIDHTLSLTEPLVDGDVARTGEYELNSGGKGINVSQYLRHLGVETTTTGLLGGMTGEFIRNELDEDGITHDFVEVSERTRLNTTISAPDAEYKINHHGPTVDESAIDELIDVISRHEPAVVVIGGSLPPGLDVDAIDRLAEGGPWETVVDVGGEALAELDAQYSLCKPNEVELAAATGMPCETIAECREAAQALRRQGFDRVVASLGAMGALYVAEDTVLFAESLDVDVADTVGAGDALLSGVLAASHTSESPERVLSYGVAVSARLVGTVGTAVNHLDDVPELADQVRIVEDPD</sequence>
<dbReference type="AlphaFoldDB" id="A0A897MGM7"/>
<evidence type="ECO:0000259" key="7">
    <source>
        <dbReference type="Pfam" id="PF00294"/>
    </source>
</evidence>
<evidence type="ECO:0000313" key="9">
    <source>
        <dbReference type="Proteomes" id="UP000663586"/>
    </source>
</evidence>
<dbReference type="PRINTS" id="PR00990">
    <property type="entry name" value="RIBOKINASE"/>
</dbReference>
<dbReference type="RefSeq" id="WP_238478433.1">
    <property type="nucleotide sequence ID" value="NZ_CP064786.1"/>
</dbReference>
<dbReference type="EMBL" id="CP064786">
    <property type="protein sequence ID" value="QSG01300.1"/>
    <property type="molecule type" value="Genomic_DNA"/>
</dbReference>
<keyword evidence="9" id="KW-1185">Reference proteome</keyword>
<dbReference type="GO" id="GO:0005829">
    <property type="term" value="C:cytosol"/>
    <property type="evidence" value="ECO:0007669"/>
    <property type="project" value="TreeGrafter"/>
</dbReference>
<proteinExistence type="inferred from homology"/>
<accession>A0A897MGM7</accession>
<evidence type="ECO:0000256" key="2">
    <source>
        <dbReference type="ARBA" id="ARBA00022679"/>
    </source>
</evidence>
<dbReference type="CDD" id="cd01164">
    <property type="entry name" value="FruK_PfkB_like"/>
    <property type="match status" value="1"/>
</dbReference>
<evidence type="ECO:0000256" key="3">
    <source>
        <dbReference type="ARBA" id="ARBA00022741"/>
    </source>
</evidence>
<keyword evidence="5" id="KW-0067">ATP-binding</keyword>
<dbReference type="Pfam" id="PF00294">
    <property type="entry name" value="PfkB"/>
    <property type="match status" value="1"/>
</dbReference>
<organism evidence="8 9">
    <name type="scientific">Natranaeroarchaeum sulfidigenes</name>
    <dbReference type="NCBI Taxonomy" id="2784880"/>
    <lineage>
        <taxon>Archaea</taxon>
        <taxon>Methanobacteriati</taxon>
        <taxon>Methanobacteriota</taxon>
        <taxon>Stenosarchaea group</taxon>
        <taxon>Halobacteria</taxon>
        <taxon>Halobacteriales</taxon>
        <taxon>Natronoarchaeaceae</taxon>
        <taxon>Natranaeroarchaeum</taxon>
    </lineage>
</organism>
<reference evidence="8" key="1">
    <citation type="submission" date="2020-11" db="EMBL/GenBank/DDBJ databases">
        <title>Carbohydrate-dependent, anaerobic sulfur respiration: A novel catabolism in halophilic archaea.</title>
        <authorList>
            <person name="Sorokin D.Y."/>
            <person name="Messina E."/>
            <person name="Smedile F."/>
            <person name="La Cono V."/>
            <person name="Hallsworth J.E."/>
            <person name="Yakimov M.M."/>
        </authorList>
    </citation>
    <scope>NUCLEOTIDE SEQUENCE</scope>
    <source>
        <strain evidence="8">AArc-S</strain>
    </source>
</reference>
<keyword evidence="4 6" id="KW-0418">Kinase</keyword>
<dbReference type="Gene3D" id="3.40.1190.20">
    <property type="match status" value="1"/>
</dbReference>
<dbReference type="InterPro" id="IPR002139">
    <property type="entry name" value="Ribo/fructo_kinase"/>
</dbReference>
<dbReference type="Proteomes" id="UP000663586">
    <property type="component" value="Chromosome"/>
</dbReference>
<protein>
    <submittedName>
        <fullName evidence="8">Fructose-1-phosphate kinase or kinase (PfkB)</fullName>
    </submittedName>
</protein>
<dbReference type="InterPro" id="IPR011611">
    <property type="entry name" value="PfkB_dom"/>
</dbReference>
<keyword evidence="2 6" id="KW-0808">Transferase</keyword>
<dbReference type="SUPFAM" id="SSF53613">
    <property type="entry name" value="Ribokinase-like"/>
    <property type="match status" value="1"/>
</dbReference>
<keyword evidence="3" id="KW-0547">Nucleotide-binding</keyword>
<evidence type="ECO:0000256" key="1">
    <source>
        <dbReference type="ARBA" id="ARBA00010688"/>
    </source>
</evidence>
<dbReference type="NCBIfam" id="TIGR03168">
    <property type="entry name" value="1-PFK"/>
    <property type="match status" value="1"/>
</dbReference>
<dbReference type="GO" id="GO:0008443">
    <property type="term" value="F:phosphofructokinase activity"/>
    <property type="evidence" value="ECO:0007669"/>
    <property type="project" value="TreeGrafter"/>
</dbReference>
<dbReference type="GeneID" id="70683447"/>
<dbReference type="InterPro" id="IPR002173">
    <property type="entry name" value="Carboh/pur_kinase_PfkB_CS"/>
</dbReference>
<dbReference type="NCBIfam" id="NF041320">
    <property type="entry name" value="pfkB_Halo"/>
    <property type="match status" value="1"/>
</dbReference>
<name>A0A897MGM7_9EURY</name>
<evidence type="ECO:0000256" key="4">
    <source>
        <dbReference type="ARBA" id="ARBA00022777"/>
    </source>
</evidence>
<dbReference type="PANTHER" id="PTHR46566:SF2">
    <property type="entry name" value="ATP-DEPENDENT 6-PHOSPHOFRUCTOKINASE ISOZYME 2"/>
    <property type="match status" value="1"/>
</dbReference>
<dbReference type="GO" id="GO:0005524">
    <property type="term" value="F:ATP binding"/>
    <property type="evidence" value="ECO:0007669"/>
    <property type="project" value="UniProtKB-KW"/>
</dbReference>
<dbReference type="InterPro" id="IPR017583">
    <property type="entry name" value="Tagatose/fructose_Pkinase"/>
</dbReference>
<dbReference type="PIRSF" id="PIRSF000535">
    <property type="entry name" value="1PFK/6PFK/LacC"/>
    <property type="match status" value="1"/>
</dbReference>
<evidence type="ECO:0000313" key="8">
    <source>
        <dbReference type="EMBL" id="QSG01300.1"/>
    </source>
</evidence>
<dbReference type="InterPro" id="IPR054902">
    <property type="entry name" value="pfkB_Halo"/>
</dbReference>
<dbReference type="InterPro" id="IPR029056">
    <property type="entry name" value="Ribokinase-like"/>
</dbReference>
<dbReference type="KEGG" id="hara:AArcS_0060"/>
<dbReference type="PROSITE" id="PS00584">
    <property type="entry name" value="PFKB_KINASES_2"/>
    <property type="match status" value="1"/>
</dbReference>